<keyword evidence="3" id="KW-1185">Reference proteome</keyword>
<name>A0ABS5PMG9_9FIRM</name>
<dbReference type="EMBL" id="JAHBCL010000009">
    <property type="protein sequence ID" value="MBS7526355.1"/>
    <property type="molecule type" value="Genomic_DNA"/>
</dbReference>
<accession>A0ABS5PMG9</accession>
<proteinExistence type="predicted"/>
<sequence length="114" mass="12261">MQNTIKWLNYIIIPGFLSTIGTGIWLAFSGKPYAIALFTIHKILGIATAALLLFALQKLHSAPVTPILMLIFIIAAIVLVGTGAAMSILKMPPLILRSIHISATIVMLLSVAHM</sequence>
<evidence type="ECO:0000256" key="1">
    <source>
        <dbReference type="SAM" id="Phobius"/>
    </source>
</evidence>
<evidence type="ECO:0000313" key="2">
    <source>
        <dbReference type="EMBL" id="MBS7526355.1"/>
    </source>
</evidence>
<feature type="transmembrane region" description="Helical" evidence="1">
    <location>
        <begin position="94"/>
        <end position="112"/>
    </location>
</feature>
<comment type="caution">
    <text evidence="2">The sequence shown here is derived from an EMBL/GenBank/DDBJ whole genome shotgun (WGS) entry which is preliminary data.</text>
</comment>
<gene>
    <name evidence="2" type="ORF">KHM83_06675</name>
</gene>
<keyword evidence="1" id="KW-1133">Transmembrane helix</keyword>
<organism evidence="2 3">
    <name type="scientific">Fusibacter paucivorans</name>
    <dbReference type="NCBI Taxonomy" id="76009"/>
    <lineage>
        <taxon>Bacteria</taxon>
        <taxon>Bacillati</taxon>
        <taxon>Bacillota</taxon>
        <taxon>Clostridia</taxon>
        <taxon>Eubacteriales</taxon>
        <taxon>Eubacteriales Family XII. Incertae Sedis</taxon>
        <taxon>Fusibacter</taxon>
    </lineage>
</organism>
<reference evidence="2 3" key="1">
    <citation type="submission" date="2021-05" db="EMBL/GenBank/DDBJ databases">
        <title>Fusibacter ferrireducens sp. nov., an anaerobic, sulfur- and Fe-reducing bacterium isolated from the mangrove sediment.</title>
        <authorList>
            <person name="Qiu D."/>
        </authorList>
    </citation>
    <scope>NUCLEOTIDE SEQUENCE [LARGE SCALE GENOMIC DNA]</scope>
    <source>
        <strain evidence="2 3">DSM 12116</strain>
    </source>
</reference>
<keyword evidence="1" id="KW-0812">Transmembrane</keyword>
<dbReference type="RefSeq" id="WP_213236189.1">
    <property type="nucleotide sequence ID" value="NZ_JAHBCL010000009.1"/>
</dbReference>
<feature type="transmembrane region" description="Helical" evidence="1">
    <location>
        <begin position="7"/>
        <end position="28"/>
    </location>
</feature>
<feature type="transmembrane region" description="Helical" evidence="1">
    <location>
        <begin position="34"/>
        <end position="55"/>
    </location>
</feature>
<dbReference type="Proteomes" id="UP000746471">
    <property type="component" value="Unassembled WGS sequence"/>
</dbReference>
<protein>
    <recommendedName>
        <fullName evidence="4">DUF4405 domain-containing protein</fullName>
    </recommendedName>
</protein>
<evidence type="ECO:0000313" key="3">
    <source>
        <dbReference type="Proteomes" id="UP000746471"/>
    </source>
</evidence>
<keyword evidence="1" id="KW-0472">Membrane</keyword>
<feature type="transmembrane region" description="Helical" evidence="1">
    <location>
        <begin position="67"/>
        <end position="88"/>
    </location>
</feature>
<evidence type="ECO:0008006" key="4">
    <source>
        <dbReference type="Google" id="ProtNLM"/>
    </source>
</evidence>